<protein>
    <submittedName>
        <fullName evidence="1">Ubiquitin carboxyl-terminal hydrolase 34-like isoform X4</fullName>
    </submittedName>
</protein>
<keyword evidence="2" id="KW-1185">Reference proteome</keyword>
<dbReference type="AlphaFoldDB" id="A0AAD8BXG2"/>
<gene>
    <name evidence="1" type="ORF">Bpfe_008996</name>
</gene>
<reference evidence="1" key="1">
    <citation type="journal article" date="2023" name="PLoS Negl. Trop. Dis.">
        <title>A genome sequence for Biomphalaria pfeifferi, the major vector snail for the human-infecting parasite Schistosoma mansoni.</title>
        <authorList>
            <person name="Bu L."/>
            <person name="Lu L."/>
            <person name="Laidemitt M.R."/>
            <person name="Zhang S.M."/>
            <person name="Mutuku M."/>
            <person name="Mkoji G."/>
            <person name="Steinauer M."/>
            <person name="Loker E.S."/>
        </authorList>
    </citation>
    <scope>NUCLEOTIDE SEQUENCE</scope>
    <source>
        <strain evidence="1">KasaAsao</strain>
    </source>
</reference>
<evidence type="ECO:0000313" key="1">
    <source>
        <dbReference type="EMBL" id="KAK0061614.1"/>
    </source>
</evidence>
<name>A0AAD8BXG2_BIOPF</name>
<dbReference type="EMBL" id="JASAOG010000029">
    <property type="protein sequence ID" value="KAK0061614.1"/>
    <property type="molecule type" value="Genomic_DNA"/>
</dbReference>
<reference evidence="1" key="2">
    <citation type="submission" date="2023-04" db="EMBL/GenBank/DDBJ databases">
        <authorList>
            <person name="Bu L."/>
            <person name="Lu L."/>
            <person name="Laidemitt M.R."/>
            <person name="Zhang S.M."/>
            <person name="Mutuku M."/>
            <person name="Mkoji G."/>
            <person name="Steinauer M."/>
            <person name="Loker E.S."/>
        </authorList>
    </citation>
    <scope>NUCLEOTIDE SEQUENCE</scope>
    <source>
        <strain evidence="1">KasaAsao</strain>
        <tissue evidence="1">Whole Snail</tissue>
    </source>
</reference>
<evidence type="ECO:0000313" key="2">
    <source>
        <dbReference type="Proteomes" id="UP001233172"/>
    </source>
</evidence>
<sequence>MMKMMAERKREHTPEEAAAVENFRKSTLVMSIQSLDPRVMWQTLCLMFKILVVTPDDYMTLLYQNGLSVLSQSFAIIYTMFHEATACHMNSDLIDVLQLIHSLLIAAKDGERKAEIRTMISQWKERNDVAKKLLTLLNSFVPNNLRSIALDVLQKMVLVIQKDITQLLTSTLFNAHTVFQNSNAAMCVGPFFPTRSYQGLSNKANVRPSRPQFQMYLHSGQVEVSKGTVEDYDKSLLNYYEPYHRLIDRMCHQSQDS</sequence>
<organism evidence="1 2">
    <name type="scientific">Biomphalaria pfeifferi</name>
    <name type="common">Bloodfluke planorb</name>
    <name type="synonym">Freshwater snail</name>
    <dbReference type="NCBI Taxonomy" id="112525"/>
    <lineage>
        <taxon>Eukaryota</taxon>
        <taxon>Metazoa</taxon>
        <taxon>Spiralia</taxon>
        <taxon>Lophotrochozoa</taxon>
        <taxon>Mollusca</taxon>
        <taxon>Gastropoda</taxon>
        <taxon>Heterobranchia</taxon>
        <taxon>Euthyneura</taxon>
        <taxon>Panpulmonata</taxon>
        <taxon>Hygrophila</taxon>
        <taxon>Lymnaeoidea</taxon>
        <taxon>Planorbidae</taxon>
        <taxon>Biomphalaria</taxon>
    </lineage>
</organism>
<proteinExistence type="predicted"/>
<dbReference type="Proteomes" id="UP001233172">
    <property type="component" value="Unassembled WGS sequence"/>
</dbReference>
<dbReference type="GO" id="GO:0016787">
    <property type="term" value="F:hydrolase activity"/>
    <property type="evidence" value="ECO:0007669"/>
    <property type="project" value="UniProtKB-KW"/>
</dbReference>
<keyword evidence="1" id="KW-0378">Hydrolase</keyword>
<accession>A0AAD8BXG2</accession>
<comment type="caution">
    <text evidence="1">The sequence shown here is derived from an EMBL/GenBank/DDBJ whole genome shotgun (WGS) entry which is preliminary data.</text>
</comment>